<dbReference type="EMBL" id="HG937516">
    <property type="protein sequence ID" value="CDN40181.1"/>
    <property type="molecule type" value="Genomic_DNA"/>
</dbReference>
<evidence type="ECO:0000256" key="4">
    <source>
        <dbReference type="ARBA" id="ARBA00023136"/>
    </source>
</evidence>
<keyword evidence="8" id="KW-1185">Reference proteome</keyword>
<dbReference type="KEGG" id="mamp:MAMA39_00560"/>
<dbReference type="Pfam" id="PF01061">
    <property type="entry name" value="ABC2_membrane"/>
    <property type="match status" value="1"/>
</dbReference>
<sequence length="259" mass="30193">MKNLLFLYTYKFFKNPLNTIFSIVFPIAWIIISYFSWGRGEDTGINGFDQKTNYFTFSVSGYLLLSATSISLMNIPNVIANDRIHNRVKVFRTFNITKYEYLTVHCLVNFLIFFLVFTTQLLISNFGFGLNLKPTAFFQIFFLDLLAFIFMLPLAIFLSNFGSTDRTVILISLLVFYPILFLSGNSIPTYSIDRNNVWFKYVQFLSPIGSAAYFSQNILLHSIFQKSQLNFTFDFLGILIPVFEAIIFSFLGFKYFRWK</sequence>
<dbReference type="InterPro" id="IPR013525">
    <property type="entry name" value="ABC2_TM"/>
</dbReference>
<dbReference type="GO" id="GO:0140359">
    <property type="term" value="F:ABC-type transporter activity"/>
    <property type="evidence" value="ECO:0007669"/>
    <property type="project" value="InterPro"/>
</dbReference>
<evidence type="ECO:0000256" key="1">
    <source>
        <dbReference type="ARBA" id="ARBA00004141"/>
    </source>
</evidence>
<feature type="transmembrane region" description="Helical" evidence="5">
    <location>
        <begin position="20"/>
        <end position="37"/>
    </location>
</feature>
<dbReference type="RefSeq" id="WP_343251520.1">
    <property type="nucleotide sequence ID" value="NZ_HG937516.1"/>
</dbReference>
<feature type="transmembrane region" description="Helical" evidence="5">
    <location>
        <begin position="167"/>
        <end position="184"/>
    </location>
</feature>
<feature type="transmembrane region" description="Helical" evidence="5">
    <location>
        <begin position="101"/>
        <end position="123"/>
    </location>
</feature>
<evidence type="ECO:0000256" key="5">
    <source>
        <dbReference type="SAM" id="Phobius"/>
    </source>
</evidence>
<evidence type="ECO:0000259" key="6">
    <source>
        <dbReference type="Pfam" id="PF01061"/>
    </source>
</evidence>
<keyword evidence="2 5" id="KW-0812">Transmembrane</keyword>
<evidence type="ECO:0000256" key="2">
    <source>
        <dbReference type="ARBA" id="ARBA00022692"/>
    </source>
</evidence>
<comment type="subcellular location">
    <subcellularLocation>
        <location evidence="1">Membrane</location>
        <topology evidence="1">Multi-pass membrane protein</topology>
    </subcellularLocation>
</comment>
<proteinExistence type="predicted"/>
<feature type="transmembrane region" description="Helical" evidence="5">
    <location>
        <begin position="135"/>
        <end position="158"/>
    </location>
</feature>
<protein>
    <recommendedName>
        <fullName evidence="6">ABC-2 type transporter transmembrane domain-containing protein</fullName>
    </recommendedName>
</protein>
<evidence type="ECO:0000313" key="8">
    <source>
        <dbReference type="Proteomes" id="UP000261764"/>
    </source>
</evidence>
<gene>
    <name evidence="7" type="ORF">MAMA39_00560</name>
</gene>
<accession>A0A292IGY6</accession>
<feature type="domain" description="ABC-2 type transporter transmembrane" evidence="6">
    <location>
        <begin position="11"/>
        <end position="209"/>
    </location>
</feature>
<keyword evidence="3 5" id="KW-1133">Transmembrane helix</keyword>
<dbReference type="GO" id="GO:0043190">
    <property type="term" value="C:ATP-binding cassette (ABC) transporter complex"/>
    <property type="evidence" value="ECO:0007669"/>
    <property type="project" value="InterPro"/>
</dbReference>
<dbReference type="Proteomes" id="UP000261764">
    <property type="component" value="Chromosome I"/>
</dbReference>
<keyword evidence="4 5" id="KW-0472">Membrane</keyword>
<feature type="transmembrane region" description="Helical" evidence="5">
    <location>
        <begin position="57"/>
        <end position="80"/>
    </location>
</feature>
<name>A0A292IGY6_9MOLU</name>
<evidence type="ECO:0000313" key="7">
    <source>
        <dbReference type="EMBL" id="CDN40181.1"/>
    </source>
</evidence>
<organism evidence="7 8">
    <name type="scientific">Mycoplasma amphoriforme A39</name>
    <dbReference type="NCBI Taxonomy" id="572419"/>
    <lineage>
        <taxon>Bacteria</taxon>
        <taxon>Bacillati</taxon>
        <taxon>Mycoplasmatota</taxon>
        <taxon>Mollicutes</taxon>
        <taxon>Mycoplasmataceae</taxon>
        <taxon>Mycoplasma</taxon>
    </lineage>
</organism>
<dbReference type="AlphaFoldDB" id="A0A292IGY6"/>
<evidence type="ECO:0000256" key="3">
    <source>
        <dbReference type="ARBA" id="ARBA00022989"/>
    </source>
</evidence>
<dbReference type="InterPro" id="IPR000412">
    <property type="entry name" value="ABC_2_transport"/>
</dbReference>
<feature type="transmembrane region" description="Helical" evidence="5">
    <location>
        <begin position="236"/>
        <end position="256"/>
    </location>
</feature>
<dbReference type="PIRSF" id="PIRSF006648">
    <property type="entry name" value="DrrB"/>
    <property type="match status" value="1"/>
</dbReference>
<reference evidence="7 8" key="1">
    <citation type="journal article" date="2015" name="Clin. Infect. Dis.">
        <title>Genomic Investigations unmask Mycoplasma amphoriforme, a new respiratory pathogen.</title>
        <authorList>
            <person name="Gillespie S.H."/>
            <person name="Ling C.L."/>
            <person name="Oravcova K."/>
            <person name="Pinheiro M."/>
            <person name="Wells L."/>
            <person name="Bryant J.M."/>
            <person name="McHugh T.D."/>
            <person name="Bebear C."/>
            <person name="Webster D."/>
            <person name="Harris S.R."/>
            <person name="Seth-Smith H.M."/>
            <person name="Thomson N.R."/>
        </authorList>
    </citation>
    <scope>NUCLEOTIDE SEQUENCE [LARGE SCALE GENOMIC DNA]</scope>
    <source>
        <strain evidence="7 8">A39</strain>
    </source>
</reference>